<comment type="caution">
    <text evidence="2">The sequence shown here is derived from an EMBL/GenBank/DDBJ whole genome shotgun (WGS) entry which is preliminary data.</text>
</comment>
<evidence type="ECO:0000259" key="1">
    <source>
        <dbReference type="Pfam" id="PF03435"/>
    </source>
</evidence>
<dbReference type="SUPFAM" id="SSF51735">
    <property type="entry name" value="NAD(P)-binding Rossmann-fold domains"/>
    <property type="match status" value="1"/>
</dbReference>
<dbReference type="Proteomes" id="UP001576776">
    <property type="component" value="Unassembled WGS sequence"/>
</dbReference>
<gene>
    <name evidence="2" type="ORF">ACE1B6_20665</name>
</gene>
<name>A0ABV4YG77_9CYAN</name>
<dbReference type="EMBL" id="JBHFNS010000077">
    <property type="protein sequence ID" value="MFB2937668.1"/>
    <property type="molecule type" value="Genomic_DNA"/>
</dbReference>
<dbReference type="Pfam" id="PF03435">
    <property type="entry name" value="Sacchrp_dh_NADP"/>
    <property type="match status" value="1"/>
</dbReference>
<accession>A0ABV4YG77</accession>
<dbReference type="Gene3D" id="3.40.50.720">
    <property type="entry name" value="NAD(P)-binding Rossmann-like Domain"/>
    <property type="match status" value="1"/>
</dbReference>
<dbReference type="RefSeq" id="WP_413259153.1">
    <property type="nucleotide sequence ID" value="NZ_JBHFNS010000077.1"/>
</dbReference>
<protein>
    <submittedName>
        <fullName evidence="2">Saccharopine dehydrogenase family protein</fullName>
    </submittedName>
</protein>
<dbReference type="Gene3D" id="3.30.360.10">
    <property type="entry name" value="Dihydrodipicolinate Reductase, domain 2"/>
    <property type="match status" value="1"/>
</dbReference>
<evidence type="ECO:0000313" key="2">
    <source>
        <dbReference type="EMBL" id="MFB2937668.1"/>
    </source>
</evidence>
<dbReference type="PANTHER" id="PTHR43796">
    <property type="entry name" value="CARBOXYNORSPERMIDINE SYNTHASE"/>
    <property type="match status" value="1"/>
</dbReference>
<dbReference type="InterPro" id="IPR036291">
    <property type="entry name" value="NAD(P)-bd_dom_sf"/>
</dbReference>
<organism evidence="2 3">
    <name type="scientific">Floridaenema fluviatile BLCC-F154</name>
    <dbReference type="NCBI Taxonomy" id="3153640"/>
    <lineage>
        <taxon>Bacteria</taxon>
        <taxon>Bacillati</taxon>
        <taxon>Cyanobacteriota</taxon>
        <taxon>Cyanophyceae</taxon>
        <taxon>Oscillatoriophycideae</taxon>
        <taxon>Aerosakkonematales</taxon>
        <taxon>Aerosakkonemataceae</taxon>
        <taxon>Floridanema</taxon>
        <taxon>Floridanema fluviatile</taxon>
    </lineage>
</organism>
<evidence type="ECO:0000313" key="3">
    <source>
        <dbReference type="Proteomes" id="UP001576776"/>
    </source>
</evidence>
<sequence length="375" mass="41736">MSETFLILGGYGNTGSLVAELLLQETDLQLIIAGRNLEKAAIFAGNLNKKFSCDRVSALKVDAGDRESLKQAFAKVNFVIVASSTAEYVENIVTTALAAKIDYLDFQLSADKITLLKSWRSQIEESGCCLITEGGFHPGLPAALVRFAAAEFDQIETANLASIIKFNWQKVDLSPSTVDEIVGEIDKAQPTYFQNGQWLNSYSGTKSFDFGLNFGEQTCYPMFLEEIKTLPEFFPSLKETGFFVGGFNWFVDSIVFPLGYIALKTIGKNAIKPIGKLLNWGLKTFTKPPYGTVLLLEARGWKEGKQQRMRLQLYHPDGYYLTAVPSVACLLQYLDGVIKKPGLWLQANLVEPKRFIGDIERLGVTVEISRKFEEN</sequence>
<dbReference type="InterPro" id="IPR005097">
    <property type="entry name" value="Sacchrp_dh_NADP-bd"/>
</dbReference>
<feature type="domain" description="Saccharopine dehydrogenase NADP binding" evidence="1">
    <location>
        <begin position="6"/>
        <end position="108"/>
    </location>
</feature>
<dbReference type="PANTHER" id="PTHR43796:SF2">
    <property type="entry name" value="CARBOXYNORSPERMIDINE SYNTHASE"/>
    <property type="match status" value="1"/>
</dbReference>
<reference evidence="2 3" key="1">
    <citation type="submission" date="2024-09" db="EMBL/GenBank/DDBJ databases">
        <title>Floridaenema gen nov. (Aerosakkonemataceae, Aerosakkonematales ord. nov., Cyanobacteria) from benthic tropical and subtropical fresh waters, with the description of four new species.</title>
        <authorList>
            <person name="Moretto J.A."/>
            <person name="Berthold D.E."/>
            <person name="Lefler F.W."/>
            <person name="Huang I.-S."/>
            <person name="Laughinghouse H. IV."/>
        </authorList>
    </citation>
    <scope>NUCLEOTIDE SEQUENCE [LARGE SCALE GENOMIC DNA]</scope>
    <source>
        <strain evidence="2 3">BLCC-F154</strain>
    </source>
</reference>
<keyword evidence="3" id="KW-1185">Reference proteome</keyword>
<proteinExistence type="predicted"/>